<reference evidence="2" key="1">
    <citation type="journal article" date="2019" name="Int. J. Syst. Evol. Microbiol.">
        <title>The Global Catalogue of Microorganisms (GCM) 10K type strain sequencing project: providing services to taxonomists for standard genome sequencing and annotation.</title>
        <authorList>
            <consortium name="The Broad Institute Genomics Platform"/>
            <consortium name="The Broad Institute Genome Sequencing Center for Infectious Disease"/>
            <person name="Wu L."/>
            <person name="Ma J."/>
        </authorList>
    </citation>
    <scope>NUCLEOTIDE SEQUENCE [LARGE SCALE GENOMIC DNA]</scope>
    <source>
        <strain evidence="2">NBRC 112299</strain>
    </source>
</reference>
<gene>
    <name evidence="1" type="ORF">GCM10025876_18790</name>
</gene>
<proteinExistence type="predicted"/>
<evidence type="ECO:0000313" key="2">
    <source>
        <dbReference type="Proteomes" id="UP001157125"/>
    </source>
</evidence>
<name>A0ABQ6ID84_9MICO</name>
<evidence type="ECO:0000313" key="1">
    <source>
        <dbReference type="EMBL" id="GMA35675.1"/>
    </source>
</evidence>
<keyword evidence="2" id="KW-1185">Reference proteome</keyword>
<dbReference type="Proteomes" id="UP001157125">
    <property type="component" value="Unassembled WGS sequence"/>
</dbReference>
<evidence type="ECO:0008006" key="3">
    <source>
        <dbReference type="Google" id="ProtNLM"/>
    </source>
</evidence>
<protein>
    <recommendedName>
        <fullName evidence="3">Flagellin</fullName>
    </recommendedName>
</protein>
<sequence length="51" mass="5855">MSLSINQNIAAVNSYRNLSNTQNDLSKSLEKALERLPHQPCGRRRCRSRNL</sequence>
<organism evidence="1 2">
    <name type="scientific">Demequina litorisediminis</name>
    <dbReference type="NCBI Taxonomy" id="1849022"/>
    <lineage>
        <taxon>Bacteria</taxon>
        <taxon>Bacillati</taxon>
        <taxon>Actinomycetota</taxon>
        <taxon>Actinomycetes</taxon>
        <taxon>Micrococcales</taxon>
        <taxon>Demequinaceae</taxon>
        <taxon>Demequina</taxon>
    </lineage>
</organism>
<comment type="caution">
    <text evidence="1">The sequence shown here is derived from an EMBL/GenBank/DDBJ whole genome shotgun (WGS) entry which is preliminary data.</text>
</comment>
<accession>A0ABQ6ID84</accession>
<dbReference type="EMBL" id="BSUN01000001">
    <property type="protein sequence ID" value="GMA35675.1"/>
    <property type="molecule type" value="Genomic_DNA"/>
</dbReference>